<dbReference type="AlphaFoldDB" id="A0A6P2C5X2"/>
<dbReference type="PANTHER" id="PTHR46797:SF10">
    <property type="entry name" value="BLR1115 PROTEIN"/>
    <property type="match status" value="1"/>
</dbReference>
<dbReference type="EMBL" id="RPFW01000002">
    <property type="protein sequence ID" value="TVZ05776.1"/>
    <property type="molecule type" value="Genomic_DNA"/>
</dbReference>
<keyword evidence="4" id="KW-1185">Reference proteome</keyword>
<evidence type="ECO:0000313" key="3">
    <source>
        <dbReference type="EMBL" id="TVZ05776.1"/>
    </source>
</evidence>
<sequence>MAAFGERLRGERRARGWTIDRLAEASAVSRAMISKIERGESSPTAVVLGKLSAALQLSMPELFSPAPGLPVAGLPAIGPGQAGEAPAAGGRRQAAAVRRAADSARWRDPETGYLRRPVSSPAFPAAVTEVTLPAGARVPYPAGAYAFIAQLVWVVSGELTLADGPAVHVLGSGDTFELGEPQAREFRNETADDCRYLVVVVRTATP</sequence>
<dbReference type="SMART" id="SM00530">
    <property type="entry name" value="HTH_XRE"/>
    <property type="match status" value="1"/>
</dbReference>
<proteinExistence type="predicted"/>
<dbReference type="GO" id="GO:0005829">
    <property type="term" value="C:cytosol"/>
    <property type="evidence" value="ECO:0007669"/>
    <property type="project" value="TreeGrafter"/>
</dbReference>
<reference evidence="3 4" key="1">
    <citation type="submission" date="2018-11" db="EMBL/GenBank/DDBJ databases">
        <title>Trebonia kvetii gen.nov., sp.nov., a novel acidophilic actinobacterium, and proposal of the new actinobacterial family Treboniaceae fam. nov.</title>
        <authorList>
            <person name="Rapoport D."/>
            <person name="Sagova-Mareckova M."/>
            <person name="Sedlacek I."/>
            <person name="Provaznik J."/>
            <person name="Kralova S."/>
            <person name="Pavlinic D."/>
            <person name="Benes V."/>
            <person name="Kopecky J."/>
        </authorList>
    </citation>
    <scope>NUCLEOTIDE SEQUENCE [LARGE SCALE GENOMIC DNA]</scope>
    <source>
        <strain evidence="3 4">15Tr583</strain>
    </source>
</reference>
<dbReference type="InterPro" id="IPR010982">
    <property type="entry name" value="Lambda_DNA-bd_dom_sf"/>
</dbReference>
<dbReference type="CDD" id="cd00093">
    <property type="entry name" value="HTH_XRE"/>
    <property type="match status" value="1"/>
</dbReference>
<dbReference type="Pfam" id="PF01381">
    <property type="entry name" value="HTH_3"/>
    <property type="match status" value="1"/>
</dbReference>
<name>A0A6P2C5X2_9ACTN</name>
<dbReference type="GO" id="GO:0003677">
    <property type="term" value="F:DNA binding"/>
    <property type="evidence" value="ECO:0007669"/>
    <property type="project" value="UniProtKB-KW"/>
</dbReference>
<protein>
    <submittedName>
        <fullName evidence="3">XRE family transcriptional regulator</fullName>
    </submittedName>
</protein>
<evidence type="ECO:0000313" key="4">
    <source>
        <dbReference type="Proteomes" id="UP000460272"/>
    </source>
</evidence>
<dbReference type="Gene3D" id="1.10.260.40">
    <property type="entry name" value="lambda repressor-like DNA-binding domains"/>
    <property type="match status" value="1"/>
</dbReference>
<keyword evidence="1" id="KW-0238">DNA-binding</keyword>
<dbReference type="InterPro" id="IPR050807">
    <property type="entry name" value="TransReg_Diox_bact_type"/>
</dbReference>
<dbReference type="GO" id="GO:0003700">
    <property type="term" value="F:DNA-binding transcription factor activity"/>
    <property type="evidence" value="ECO:0007669"/>
    <property type="project" value="TreeGrafter"/>
</dbReference>
<dbReference type="OrthoDB" id="73827at2"/>
<dbReference type="PANTHER" id="PTHR46797">
    <property type="entry name" value="HTH-TYPE TRANSCRIPTIONAL REGULATOR"/>
    <property type="match status" value="1"/>
</dbReference>
<dbReference type="Gene3D" id="2.60.120.10">
    <property type="entry name" value="Jelly Rolls"/>
    <property type="match status" value="1"/>
</dbReference>
<gene>
    <name evidence="3" type="ORF">EAS64_09820</name>
</gene>
<feature type="domain" description="HTH cro/C1-type" evidence="2">
    <location>
        <begin position="8"/>
        <end position="62"/>
    </location>
</feature>
<dbReference type="PROSITE" id="PS50943">
    <property type="entry name" value="HTH_CROC1"/>
    <property type="match status" value="1"/>
</dbReference>
<comment type="caution">
    <text evidence="3">The sequence shown here is derived from an EMBL/GenBank/DDBJ whole genome shotgun (WGS) entry which is preliminary data.</text>
</comment>
<accession>A0A6P2C5X2</accession>
<dbReference type="InterPro" id="IPR014710">
    <property type="entry name" value="RmlC-like_jellyroll"/>
</dbReference>
<dbReference type="Proteomes" id="UP000460272">
    <property type="component" value="Unassembled WGS sequence"/>
</dbReference>
<evidence type="ECO:0000256" key="1">
    <source>
        <dbReference type="ARBA" id="ARBA00023125"/>
    </source>
</evidence>
<dbReference type="InterPro" id="IPR001387">
    <property type="entry name" value="Cro/C1-type_HTH"/>
</dbReference>
<evidence type="ECO:0000259" key="2">
    <source>
        <dbReference type="PROSITE" id="PS50943"/>
    </source>
</evidence>
<dbReference type="SUPFAM" id="SSF47413">
    <property type="entry name" value="lambda repressor-like DNA-binding domains"/>
    <property type="match status" value="1"/>
</dbReference>
<dbReference type="SUPFAM" id="SSF51182">
    <property type="entry name" value="RmlC-like cupins"/>
    <property type="match status" value="1"/>
</dbReference>
<dbReference type="InterPro" id="IPR011051">
    <property type="entry name" value="RmlC_Cupin_sf"/>
</dbReference>
<organism evidence="3 4">
    <name type="scientific">Trebonia kvetii</name>
    <dbReference type="NCBI Taxonomy" id="2480626"/>
    <lineage>
        <taxon>Bacteria</taxon>
        <taxon>Bacillati</taxon>
        <taxon>Actinomycetota</taxon>
        <taxon>Actinomycetes</taxon>
        <taxon>Streptosporangiales</taxon>
        <taxon>Treboniaceae</taxon>
        <taxon>Trebonia</taxon>
    </lineage>
</organism>